<keyword evidence="1" id="KW-0812">Transmembrane</keyword>
<evidence type="ECO:0000256" key="1">
    <source>
        <dbReference type="SAM" id="Phobius"/>
    </source>
</evidence>
<reference evidence="3 4" key="1">
    <citation type="submission" date="2019-02" db="EMBL/GenBank/DDBJ databases">
        <title>Deep-cultivation of Planctomycetes and their phenomic and genomic characterization uncovers novel biology.</title>
        <authorList>
            <person name="Wiegand S."/>
            <person name="Jogler M."/>
            <person name="Boedeker C."/>
            <person name="Pinto D."/>
            <person name="Vollmers J."/>
            <person name="Rivas-Marin E."/>
            <person name="Kohn T."/>
            <person name="Peeters S.H."/>
            <person name="Heuer A."/>
            <person name="Rast P."/>
            <person name="Oberbeckmann S."/>
            <person name="Bunk B."/>
            <person name="Jeske O."/>
            <person name="Meyerdierks A."/>
            <person name="Storesund J.E."/>
            <person name="Kallscheuer N."/>
            <person name="Luecker S."/>
            <person name="Lage O.M."/>
            <person name="Pohl T."/>
            <person name="Merkel B.J."/>
            <person name="Hornburger P."/>
            <person name="Mueller R.-W."/>
            <person name="Bruemmer F."/>
            <person name="Labrenz M."/>
            <person name="Spormann A.M."/>
            <person name="Op den Camp H."/>
            <person name="Overmann J."/>
            <person name="Amann R."/>
            <person name="Jetten M.S.M."/>
            <person name="Mascher T."/>
            <person name="Medema M.H."/>
            <person name="Devos D.P."/>
            <person name="Kaster A.-K."/>
            <person name="Ovreas L."/>
            <person name="Rohde M."/>
            <person name="Galperin M.Y."/>
            <person name="Jogler C."/>
        </authorList>
    </citation>
    <scope>NUCLEOTIDE SEQUENCE [LARGE SCALE GENOMIC DNA]</scope>
    <source>
        <strain evidence="3 4">TBK1r</strain>
    </source>
</reference>
<protein>
    <submittedName>
        <fullName evidence="3">Anti-sigma-K factor rskA</fullName>
    </submittedName>
</protein>
<dbReference type="Proteomes" id="UP000318081">
    <property type="component" value="Chromosome"/>
</dbReference>
<accession>A0ABX5XTR8</accession>
<dbReference type="EMBL" id="CP036432">
    <property type="protein sequence ID" value="QDV85309.1"/>
    <property type="molecule type" value="Genomic_DNA"/>
</dbReference>
<keyword evidence="4" id="KW-1185">Reference proteome</keyword>
<evidence type="ECO:0000313" key="4">
    <source>
        <dbReference type="Proteomes" id="UP000318081"/>
    </source>
</evidence>
<feature type="domain" description="Putative zinc-finger" evidence="2">
    <location>
        <begin position="3"/>
        <end position="36"/>
    </location>
</feature>
<name>A0ABX5XTR8_9BACT</name>
<dbReference type="Pfam" id="PF13490">
    <property type="entry name" value="zf-HC2"/>
    <property type="match status" value="1"/>
</dbReference>
<organism evidence="3 4">
    <name type="scientific">Stieleria magnilauensis</name>
    <dbReference type="NCBI Taxonomy" id="2527963"/>
    <lineage>
        <taxon>Bacteria</taxon>
        <taxon>Pseudomonadati</taxon>
        <taxon>Planctomycetota</taxon>
        <taxon>Planctomycetia</taxon>
        <taxon>Pirellulales</taxon>
        <taxon>Pirellulaceae</taxon>
        <taxon>Stieleria</taxon>
    </lineage>
</organism>
<dbReference type="Gene3D" id="1.10.10.1320">
    <property type="entry name" value="Anti-sigma factor, zinc-finger domain"/>
    <property type="match status" value="1"/>
</dbReference>
<feature type="transmembrane region" description="Helical" evidence="1">
    <location>
        <begin position="99"/>
        <end position="118"/>
    </location>
</feature>
<dbReference type="InterPro" id="IPR027383">
    <property type="entry name" value="Znf_put"/>
</dbReference>
<dbReference type="RefSeq" id="WP_145214771.1">
    <property type="nucleotide sequence ID" value="NZ_CP036432.1"/>
</dbReference>
<keyword evidence="1" id="KW-1133">Transmembrane helix</keyword>
<evidence type="ECO:0000313" key="3">
    <source>
        <dbReference type="EMBL" id="QDV85309.1"/>
    </source>
</evidence>
<gene>
    <name evidence="3" type="ORF">TBK1r_42880</name>
</gene>
<keyword evidence="1" id="KW-0472">Membrane</keyword>
<sequence>MDCQQASKLLSNYYDGELSGEQQINVDRHIKGCSDCLEHLTFFDAVSEAIRKLSLAATPKELLWERIATELDETPRSFDQRALPTAPTAVAREQSRWRWTMLSTAAITLIAVGLYWVALTNHQHDEPLQAYLNLFETDPELAQQHLAETYTGRSILPDQAAQLVGYRPRNVDTPPSGFVCDELVVLDMPCCKCIQALWQRKDHTHLAVFEHKCKVNDWFSKDPSIQIECAGIICRVTQIDGQLAASWRVGSRMMTVIGVRDTDELARLIEILS</sequence>
<proteinExistence type="predicted"/>
<dbReference type="InterPro" id="IPR041916">
    <property type="entry name" value="Anti_sigma_zinc_sf"/>
</dbReference>
<evidence type="ECO:0000259" key="2">
    <source>
        <dbReference type="Pfam" id="PF13490"/>
    </source>
</evidence>